<dbReference type="RefSeq" id="WP_119977393.1">
    <property type="nucleotide sequence ID" value="NZ_BPFB01000025.1"/>
</dbReference>
<keyword evidence="7 12" id="KW-0479">Metal-binding</keyword>
<dbReference type="PANTHER" id="PTHR38011:SF7">
    <property type="entry name" value="2,5-DIAMINO-6-RIBOSYLAMINO-4(3H)-PYRIMIDINONE 5'-PHOSPHATE REDUCTASE"/>
    <property type="match status" value="1"/>
</dbReference>
<dbReference type="NCBIfam" id="TIGR00227">
    <property type="entry name" value="ribD_Cterm"/>
    <property type="match status" value="1"/>
</dbReference>
<evidence type="ECO:0000256" key="6">
    <source>
        <dbReference type="ARBA" id="ARBA00022619"/>
    </source>
</evidence>
<dbReference type="NCBIfam" id="TIGR00326">
    <property type="entry name" value="eubact_ribD"/>
    <property type="match status" value="1"/>
</dbReference>
<dbReference type="InterPro" id="IPR004794">
    <property type="entry name" value="Eubact_RibD"/>
</dbReference>
<dbReference type="InterPro" id="IPR002734">
    <property type="entry name" value="RibDG_C"/>
</dbReference>
<dbReference type="InterPro" id="IPR016192">
    <property type="entry name" value="APOBEC/CMP_deaminase_Zn-bd"/>
</dbReference>
<dbReference type="EC" id="1.1.1.193" evidence="12"/>
<dbReference type="SUPFAM" id="SSF53927">
    <property type="entry name" value="Cytidine deaminase-like"/>
    <property type="match status" value="1"/>
</dbReference>
<comment type="function">
    <text evidence="1 12">Converts 2,5-diamino-6-(ribosylamino)-4(3h)-pyrimidinone 5'-phosphate into 5-amino-6-(ribosylamino)-2,4(1h,3h)-pyrimidinedione 5'-phosphate.</text>
</comment>
<dbReference type="InterPro" id="IPR024072">
    <property type="entry name" value="DHFR-like_dom_sf"/>
</dbReference>
<evidence type="ECO:0000256" key="7">
    <source>
        <dbReference type="ARBA" id="ARBA00022723"/>
    </source>
</evidence>
<dbReference type="PANTHER" id="PTHR38011">
    <property type="entry name" value="DIHYDROFOLATE REDUCTASE FAMILY PROTEIN (AFU_ORTHOLOGUE AFUA_8G06820)"/>
    <property type="match status" value="1"/>
</dbReference>
<comment type="pathway">
    <text evidence="2 12">Cofactor biosynthesis; riboflavin biosynthesis; 5-amino-6-(D-ribitylamino)uracil from GTP: step 2/4.</text>
</comment>
<dbReference type="Gene3D" id="3.40.140.10">
    <property type="entry name" value="Cytidine Deaminase, domain 2"/>
    <property type="match status" value="1"/>
</dbReference>
<accession>A0ABQ4PJV5</accession>
<evidence type="ECO:0000256" key="2">
    <source>
        <dbReference type="ARBA" id="ARBA00004882"/>
    </source>
</evidence>
<dbReference type="CDD" id="cd01284">
    <property type="entry name" value="Riboflavin_deaminase-reductase"/>
    <property type="match status" value="1"/>
</dbReference>
<comment type="catalytic activity">
    <reaction evidence="12">
        <text>5-amino-6-(5-phospho-D-ribitylamino)uracil + NADP(+) = 5-amino-6-(5-phospho-D-ribosylamino)uracil + NADPH + H(+)</text>
        <dbReference type="Rhea" id="RHEA:17845"/>
        <dbReference type="ChEBI" id="CHEBI:15378"/>
        <dbReference type="ChEBI" id="CHEBI:57783"/>
        <dbReference type="ChEBI" id="CHEBI:58349"/>
        <dbReference type="ChEBI" id="CHEBI:58421"/>
        <dbReference type="ChEBI" id="CHEBI:58453"/>
        <dbReference type="EC" id="1.1.1.193"/>
    </reaction>
</comment>
<evidence type="ECO:0000259" key="13">
    <source>
        <dbReference type="PROSITE" id="PS51747"/>
    </source>
</evidence>
<dbReference type="InterPro" id="IPR016193">
    <property type="entry name" value="Cytidine_deaminase-like"/>
</dbReference>
<dbReference type="EMBL" id="BPFB01000025">
    <property type="protein sequence ID" value="GIU47811.1"/>
    <property type="molecule type" value="Genomic_DNA"/>
</dbReference>
<keyword evidence="6 12" id="KW-0686">Riboflavin biosynthesis</keyword>
<evidence type="ECO:0000256" key="1">
    <source>
        <dbReference type="ARBA" id="ARBA00002151"/>
    </source>
</evidence>
<gene>
    <name evidence="14" type="primary">ribD</name>
    <name evidence="14" type="ORF">TUM4630_22660</name>
</gene>
<comment type="catalytic activity">
    <reaction evidence="12">
        <text>2,5-diamino-6-hydroxy-4-(5-phosphoribosylamino)-pyrimidine + H2O + H(+) = 5-amino-6-(5-phospho-D-ribosylamino)uracil + NH4(+)</text>
        <dbReference type="Rhea" id="RHEA:21868"/>
        <dbReference type="ChEBI" id="CHEBI:15377"/>
        <dbReference type="ChEBI" id="CHEBI:15378"/>
        <dbReference type="ChEBI" id="CHEBI:28938"/>
        <dbReference type="ChEBI" id="CHEBI:58453"/>
        <dbReference type="ChEBI" id="CHEBI:58614"/>
        <dbReference type="EC" id="3.5.4.26"/>
    </reaction>
</comment>
<reference evidence="14 15" key="1">
    <citation type="submission" date="2021-05" db="EMBL/GenBank/DDBJ databases">
        <title>Molecular characterization for Shewanella algae harboring chromosomal blaOXA-55-like strains isolated from clinical and environment sample.</title>
        <authorList>
            <person name="Ohama Y."/>
            <person name="Aoki K."/>
            <person name="Harada S."/>
            <person name="Moriya K."/>
            <person name="Ishii Y."/>
            <person name="Tateda K."/>
        </authorList>
    </citation>
    <scope>NUCLEOTIDE SEQUENCE [LARGE SCALE GENOMIC DNA]</scope>
    <source>
        <strain evidence="14 15">LMG 23746</strain>
    </source>
</reference>
<evidence type="ECO:0000256" key="4">
    <source>
        <dbReference type="ARBA" id="ARBA00005259"/>
    </source>
</evidence>
<comment type="pathway">
    <text evidence="3 12">Cofactor biosynthesis; riboflavin biosynthesis; 5-amino-6-(D-ribitylamino)uracil from GTP: step 3/4.</text>
</comment>
<dbReference type="InterPro" id="IPR002125">
    <property type="entry name" value="CMP_dCMP_dom"/>
</dbReference>
<dbReference type="Gene3D" id="3.40.430.10">
    <property type="entry name" value="Dihydrofolate Reductase, subunit A"/>
    <property type="match status" value="1"/>
</dbReference>
<evidence type="ECO:0000256" key="12">
    <source>
        <dbReference type="PIRNR" id="PIRNR006769"/>
    </source>
</evidence>
<dbReference type="Proteomes" id="UP000761574">
    <property type="component" value="Unassembled WGS sequence"/>
</dbReference>
<dbReference type="PROSITE" id="PS00903">
    <property type="entry name" value="CYT_DCMP_DEAMINASES_1"/>
    <property type="match status" value="1"/>
</dbReference>
<evidence type="ECO:0000256" key="8">
    <source>
        <dbReference type="ARBA" id="ARBA00022833"/>
    </source>
</evidence>
<protein>
    <recommendedName>
        <fullName evidence="12">Riboflavin biosynthesis protein RibD</fullName>
    </recommendedName>
    <domain>
        <recommendedName>
            <fullName evidence="12">Diaminohydroxyphosphoribosylaminopyrimidine deaminase</fullName>
            <shortName evidence="12">DRAP deaminase</shortName>
            <ecNumber evidence="12">3.5.4.26</ecNumber>
        </recommendedName>
        <alternativeName>
            <fullName evidence="12">Riboflavin-specific deaminase</fullName>
        </alternativeName>
    </domain>
    <domain>
        <recommendedName>
            <fullName evidence="12">5-amino-6-(5-phosphoribosylamino)uracil reductase</fullName>
            <ecNumber evidence="12">1.1.1.193</ecNumber>
        </recommendedName>
        <alternativeName>
            <fullName evidence="12">HTP reductase</fullName>
        </alternativeName>
    </domain>
</protein>
<evidence type="ECO:0000256" key="5">
    <source>
        <dbReference type="ARBA" id="ARBA00007417"/>
    </source>
</evidence>
<dbReference type="PROSITE" id="PS51747">
    <property type="entry name" value="CYT_DCMP_DEAMINASES_2"/>
    <property type="match status" value="1"/>
</dbReference>
<keyword evidence="10 12" id="KW-0560">Oxidoreductase</keyword>
<keyword evidence="12" id="KW-0378">Hydrolase</keyword>
<comment type="cofactor">
    <cofactor evidence="12">
        <name>Zn(2+)</name>
        <dbReference type="ChEBI" id="CHEBI:29105"/>
    </cofactor>
    <text evidence="12">Binds 1 zinc ion.</text>
</comment>
<dbReference type="InterPro" id="IPR011549">
    <property type="entry name" value="RibD_C"/>
</dbReference>
<dbReference type="EC" id="3.5.4.26" evidence="12"/>
<keyword evidence="9 12" id="KW-0521">NADP</keyword>
<keyword evidence="11" id="KW-0511">Multifunctional enzyme</keyword>
<name>A0ABQ4PJV5_9GAMM</name>
<keyword evidence="15" id="KW-1185">Reference proteome</keyword>
<dbReference type="SUPFAM" id="SSF53597">
    <property type="entry name" value="Dihydrofolate reductase-like"/>
    <property type="match status" value="1"/>
</dbReference>
<evidence type="ECO:0000313" key="15">
    <source>
        <dbReference type="Proteomes" id="UP000761574"/>
    </source>
</evidence>
<evidence type="ECO:0000256" key="3">
    <source>
        <dbReference type="ARBA" id="ARBA00004910"/>
    </source>
</evidence>
<sequence length="376" mass="40314">MVWSKFDIEMMAKAIKLARQGRYTTRPNPSVGCVISLAGKVVGQGYHIAAGGPHAEVHALRMAGEQAQGATAYVTLEPCSHYGRTPPCAQALIDAQVARVVVAVTDPNPQVSGRGIKMLQQAGIEVDIDLLRDEAAALNQGFMKRMATGLPWVSIKLAASLDGKTALSNGTSKWITGANARRDVQRMRARHCAVLTGIDSVLQDDPSMNVRHQELGSLADSLPVELLKQPLRVVLDSQARLGSQATLLAIPSPILLVSCRPYSPSIQASWPPHVSHLQLDAQEGRVPLAALLAHLGQTCNSVMVEAGATLAGAFMAQQLADELVLYQAPKLLGGHGRNLLLLPDYTQMAQLPKLVLTDERKVGVDTRFTFNLSAHS</sequence>
<dbReference type="PIRSF" id="PIRSF006769">
    <property type="entry name" value="RibD"/>
    <property type="match status" value="1"/>
</dbReference>
<proteinExistence type="inferred from homology"/>
<organism evidence="14 15">
    <name type="scientific">Shewanella algidipiscicola</name>
    <dbReference type="NCBI Taxonomy" id="614070"/>
    <lineage>
        <taxon>Bacteria</taxon>
        <taxon>Pseudomonadati</taxon>
        <taxon>Pseudomonadota</taxon>
        <taxon>Gammaproteobacteria</taxon>
        <taxon>Alteromonadales</taxon>
        <taxon>Shewanellaceae</taxon>
        <taxon>Shewanella</taxon>
    </lineage>
</organism>
<keyword evidence="8 12" id="KW-0862">Zinc</keyword>
<feature type="domain" description="CMP/dCMP-type deaminase" evidence="13">
    <location>
        <begin position="5"/>
        <end position="127"/>
    </location>
</feature>
<dbReference type="InterPro" id="IPR050765">
    <property type="entry name" value="Riboflavin_Biosynth_HTPR"/>
</dbReference>
<evidence type="ECO:0000256" key="11">
    <source>
        <dbReference type="ARBA" id="ARBA00023268"/>
    </source>
</evidence>
<evidence type="ECO:0000256" key="10">
    <source>
        <dbReference type="ARBA" id="ARBA00023002"/>
    </source>
</evidence>
<dbReference type="Pfam" id="PF01872">
    <property type="entry name" value="RibD_C"/>
    <property type="match status" value="1"/>
</dbReference>
<comment type="similarity">
    <text evidence="4 12">In the N-terminal section; belongs to the cytidine and deoxycytidylate deaminase family.</text>
</comment>
<evidence type="ECO:0000313" key="14">
    <source>
        <dbReference type="EMBL" id="GIU47811.1"/>
    </source>
</evidence>
<evidence type="ECO:0000256" key="9">
    <source>
        <dbReference type="ARBA" id="ARBA00022857"/>
    </source>
</evidence>
<comment type="similarity">
    <text evidence="5 12">In the C-terminal section; belongs to the HTP reductase family.</text>
</comment>
<dbReference type="Pfam" id="PF00383">
    <property type="entry name" value="dCMP_cyt_deam_1"/>
    <property type="match status" value="1"/>
</dbReference>
<comment type="caution">
    <text evidence="14">The sequence shown here is derived from an EMBL/GenBank/DDBJ whole genome shotgun (WGS) entry which is preliminary data.</text>
</comment>